<protein>
    <submittedName>
        <fullName evidence="2">Uncharacterized protein</fullName>
    </submittedName>
</protein>
<organism evidence="2 3">
    <name type="scientific">Uabimicrobium amorphum</name>
    <dbReference type="NCBI Taxonomy" id="2596890"/>
    <lineage>
        <taxon>Bacteria</taxon>
        <taxon>Pseudomonadati</taxon>
        <taxon>Planctomycetota</taxon>
        <taxon>Candidatus Uabimicrobiia</taxon>
        <taxon>Candidatus Uabimicrobiales</taxon>
        <taxon>Candidatus Uabimicrobiaceae</taxon>
        <taxon>Candidatus Uabimicrobium</taxon>
    </lineage>
</organism>
<dbReference type="AlphaFoldDB" id="A0A5S9F283"/>
<feature type="coiled-coil region" evidence="1">
    <location>
        <begin position="192"/>
        <end position="219"/>
    </location>
</feature>
<accession>A0A5S9F283</accession>
<sequence length="267" mass="31678">MNLREFCEDEDIQKNFEQLSIGGQQSLYFLLEKMQNLEVGYFEVVSRLSVKNFDLSPNHWGEMVEAIRDALIDKLLQNKFNYYNPQKSQLITYLTTVIVHIILQIKRNETLEMGKRRIAKAVSFDLLTELGKLDDIAKIDGKEMTCEAPYLRLKDEIYSEIQRLTCLRRTILKLWLPYFFEYKLDPDEQHLLIKCDQEIDKIQQRLREIILELLNTESKTPHVSPEIIANWLKKTRNAIDRHLTVLRTKLTWLRKGNWKDGLAEENF</sequence>
<name>A0A5S9F283_UABAM</name>
<dbReference type="Proteomes" id="UP000326354">
    <property type="component" value="Chromosome"/>
</dbReference>
<evidence type="ECO:0000313" key="3">
    <source>
        <dbReference type="Proteomes" id="UP000326354"/>
    </source>
</evidence>
<reference evidence="2 3" key="1">
    <citation type="submission" date="2019-08" db="EMBL/GenBank/DDBJ databases">
        <title>Complete genome sequence of Candidatus Uab amorphum.</title>
        <authorList>
            <person name="Shiratori T."/>
            <person name="Suzuki S."/>
            <person name="Kakizawa Y."/>
            <person name="Ishida K."/>
        </authorList>
    </citation>
    <scope>NUCLEOTIDE SEQUENCE [LARGE SCALE GENOMIC DNA]</scope>
    <source>
        <strain evidence="2 3">SRT547</strain>
    </source>
</reference>
<gene>
    <name evidence="2" type="ORF">UABAM_01698</name>
</gene>
<evidence type="ECO:0000256" key="1">
    <source>
        <dbReference type="SAM" id="Coils"/>
    </source>
</evidence>
<evidence type="ECO:0000313" key="2">
    <source>
        <dbReference type="EMBL" id="BBM83346.1"/>
    </source>
</evidence>
<dbReference type="RefSeq" id="WP_151967549.1">
    <property type="nucleotide sequence ID" value="NZ_AP019860.1"/>
</dbReference>
<keyword evidence="3" id="KW-1185">Reference proteome</keyword>
<proteinExistence type="predicted"/>
<dbReference type="EMBL" id="AP019860">
    <property type="protein sequence ID" value="BBM83346.1"/>
    <property type="molecule type" value="Genomic_DNA"/>
</dbReference>
<dbReference type="KEGG" id="uam:UABAM_01698"/>
<keyword evidence="1" id="KW-0175">Coiled coil</keyword>